<dbReference type="Proteomes" id="UP000564644">
    <property type="component" value="Unassembled WGS sequence"/>
</dbReference>
<sequence>MSTKSLVDHRLDKILSALEVVIPDVQDLKSRVGTLEMNMVCESRKRLNLKKRAESHVTKILGGKDSDAYKNDYRGTIRHLWMDYWQAFGVTTYHDTPAVLYDKAIEFIDEWRPQSIRGLEDTKSA</sequence>
<feature type="domain" description="ORF6C" evidence="1">
    <location>
        <begin position="24"/>
        <end position="115"/>
    </location>
</feature>
<dbReference type="EMBL" id="JACJVO010000016">
    <property type="protein sequence ID" value="MBB6731925.1"/>
    <property type="molecule type" value="Genomic_DNA"/>
</dbReference>
<comment type="caution">
    <text evidence="2">The sequence shown here is derived from an EMBL/GenBank/DDBJ whole genome shotgun (WGS) entry which is preliminary data.</text>
</comment>
<dbReference type="AlphaFoldDB" id="A0A7X0SNE8"/>
<protein>
    <submittedName>
        <fullName evidence="2">ORF6C domain-containing protein</fullName>
    </submittedName>
</protein>
<dbReference type="InterPro" id="IPR018878">
    <property type="entry name" value="ORF6C_dom"/>
</dbReference>
<evidence type="ECO:0000313" key="3">
    <source>
        <dbReference type="Proteomes" id="UP000564644"/>
    </source>
</evidence>
<proteinExistence type="predicted"/>
<organism evidence="2 3">
    <name type="scientific">Cohnella zeiphila</name>
    <dbReference type="NCBI Taxonomy" id="2761120"/>
    <lineage>
        <taxon>Bacteria</taxon>
        <taxon>Bacillati</taxon>
        <taxon>Bacillota</taxon>
        <taxon>Bacilli</taxon>
        <taxon>Bacillales</taxon>
        <taxon>Paenibacillaceae</taxon>
        <taxon>Cohnella</taxon>
    </lineage>
</organism>
<keyword evidence="3" id="KW-1185">Reference proteome</keyword>
<dbReference type="Pfam" id="PF10552">
    <property type="entry name" value="ORF6C"/>
    <property type="match status" value="1"/>
</dbReference>
<name>A0A7X0SNE8_9BACL</name>
<evidence type="ECO:0000313" key="2">
    <source>
        <dbReference type="EMBL" id="MBB6731925.1"/>
    </source>
</evidence>
<dbReference type="RefSeq" id="WP_185129597.1">
    <property type="nucleotide sequence ID" value="NZ_JACJVO010000016.1"/>
</dbReference>
<accession>A0A7X0SNE8</accession>
<gene>
    <name evidence="2" type="ORF">H7C18_13470</name>
</gene>
<evidence type="ECO:0000259" key="1">
    <source>
        <dbReference type="Pfam" id="PF10552"/>
    </source>
</evidence>
<reference evidence="2 3" key="1">
    <citation type="submission" date="2020-08" db="EMBL/GenBank/DDBJ databases">
        <title>Cohnella phylogeny.</title>
        <authorList>
            <person name="Dunlap C."/>
        </authorList>
    </citation>
    <scope>NUCLEOTIDE SEQUENCE [LARGE SCALE GENOMIC DNA]</scope>
    <source>
        <strain evidence="2 3">CBP 2801</strain>
    </source>
</reference>